<evidence type="ECO:0000313" key="2">
    <source>
        <dbReference type="EMBL" id="GJT60721.1"/>
    </source>
</evidence>
<reference evidence="2" key="2">
    <citation type="submission" date="2022-01" db="EMBL/GenBank/DDBJ databases">
        <authorList>
            <person name="Yamashiro T."/>
            <person name="Shiraishi A."/>
            <person name="Satake H."/>
            <person name="Nakayama K."/>
        </authorList>
    </citation>
    <scope>NUCLEOTIDE SEQUENCE</scope>
</reference>
<dbReference type="InterPro" id="IPR003676">
    <property type="entry name" value="SAUR_fam"/>
</dbReference>
<proteinExistence type="inferred from homology"/>
<name>A0ABQ5FBE0_9ASTR</name>
<comment type="similarity">
    <text evidence="1">Belongs to the ARG7 family.</text>
</comment>
<dbReference type="PANTHER" id="PTHR31929">
    <property type="entry name" value="SAUR-LIKE AUXIN-RESPONSIVE PROTEIN FAMILY-RELATED"/>
    <property type="match status" value="1"/>
</dbReference>
<dbReference type="EMBL" id="BQNB010017224">
    <property type="protein sequence ID" value="GJT60721.1"/>
    <property type="molecule type" value="Genomic_DNA"/>
</dbReference>
<gene>
    <name evidence="2" type="ORF">Tco_1004254</name>
</gene>
<evidence type="ECO:0000256" key="1">
    <source>
        <dbReference type="ARBA" id="ARBA00006974"/>
    </source>
</evidence>
<reference evidence="2" key="1">
    <citation type="journal article" date="2022" name="Int. J. Mol. Sci.">
        <title>Draft Genome of Tanacetum Coccineum: Genomic Comparison of Closely Related Tanacetum-Family Plants.</title>
        <authorList>
            <person name="Yamashiro T."/>
            <person name="Shiraishi A."/>
            <person name="Nakayama K."/>
            <person name="Satake H."/>
        </authorList>
    </citation>
    <scope>NUCLEOTIDE SEQUENCE</scope>
</reference>
<protein>
    <submittedName>
        <fullName evidence="2">Auxin responsive SAUR protein</fullName>
    </submittedName>
</protein>
<comment type="caution">
    <text evidence="2">The sequence shown here is derived from an EMBL/GenBank/DDBJ whole genome shotgun (WGS) entry which is preliminary data.</text>
</comment>
<keyword evidence="3" id="KW-1185">Reference proteome</keyword>
<dbReference type="Pfam" id="PF02519">
    <property type="entry name" value="Auxin_inducible"/>
    <property type="match status" value="1"/>
</dbReference>
<dbReference type="Proteomes" id="UP001151760">
    <property type="component" value="Unassembled WGS sequence"/>
</dbReference>
<organism evidence="2 3">
    <name type="scientific">Tanacetum coccineum</name>
    <dbReference type="NCBI Taxonomy" id="301880"/>
    <lineage>
        <taxon>Eukaryota</taxon>
        <taxon>Viridiplantae</taxon>
        <taxon>Streptophyta</taxon>
        <taxon>Embryophyta</taxon>
        <taxon>Tracheophyta</taxon>
        <taxon>Spermatophyta</taxon>
        <taxon>Magnoliopsida</taxon>
        <taxon>eudicotyledons</taxon>
        <taxon>Gunneridae</taxon>
        <taxon>Pentapetalae</taxon>
        <taxon>asterids</taxon>
        <taxon>campanulids</taxon>
        <taxon>Asterales</taxon>
        <taxon>Asteraceae</taxon>
        <taxon>Asteroideae</taxon>
        <taxon>Anthemideae</taxon>
        <taxon>Anthemidinae</taxon>
        <taxon>Tanacetum</taxon>
    </lineage>
</organism>
<evidence type="ECO:0000313" key="3">
    <source>
        <dbReference type="Proteomes" id="UP001151760"/>
    </source>
</evidence>
<accession>A0ABQ5FBE0</accession>
<sequence>MPALFVLCDVRCFGCPRFGNWQSHNGSSPAFVNSLSVFLSQTPSSDTKKGGCAGALPMAIFDMSEEDEEQLIFIKQTIILQRRVHQDEEESDNEAAIVHVVICPVTPLFQASSISLPDDLSCILNYFCLLLKCLGMMYSRFIYRDRKPVHWSPSSRNVLAEAELEVSDFVVAHMSSKGIDLHTKECHHDTSPIQGMPKDWRSKQAHVLQRCDGAYHCYCQHPPHKNVSMRTMEEPKKLQEKMRQFSLPARFSKIIHAKKGSMAYLSSSAVIDVPKGCFSVYVGESNRKRYIVPLSYLKHPSFQTLLNLSEEEFGYAHPMGGLTFPCKEETFTEVMHDIHLTLSPYVNS</sequence>